<accession>A0ACB7YFH8</accession>
<protein>
    <submittedName>
        <fullName evidence="1">Uncharacterized protein</fullName>
    </submittedName>
</protein>
<dbReference type="EMBL" id="CM037158">
    <property type="protein sequence ID" value="KAH7852158.1"/>
    <property type="molecule type" value="Genomic_DNA"/>
</dbReference>
<sequence>MALSNSKSQLLLFPNFLSLTIFLFLLFPFANSISFNFSSFQPNNQGIYYQGGAFPANGVIQLTEQQKDSVGRASFALPVHLWDCKTGNLTDFNTHFSFIIQPINLNTPVGDGLSFFLSPFDARIPENSAGGFLALIDSNTAFNHTNNNQIVAVEFDTYQNAWDPSSHHVGIDVNGIESVTYLTWNTTLANNRTANAWVKYNSTIKTLSVYLTYEENPVFQGNYILSYVVDLREVLPEWVSVGFSAATGYNIEMNKIVSWTFNSTLGG</sequence>
<dbReference type="Proteomes" id="UP000828048">
    <property type="component" value="Chromosome 8"/>
</dbReference>
<gene>
    <name evidence="1" type="ORF">Vadar_021243</name>
</gene>
<proteinExistence type="predicted"/>
<reference evidence="1 2" key="1">
    <citation type="journal article" date="2021" name="Hortic Res">
        <title>High-quality reference genome and annotation aids understanding of berry development for evergreen blueberry (Vaccinium darrowii).</title>
        <authorList>
            <person name="Yu J."/>
            <person name="Hulse-Kemp A.M."/>
            <person name="Babiker E."/>
            <person name="Staton M."/>
        </authorList>
    </citation>
    <scope>NUCLEOTIDE SEQUENCE [LARGE SCALE GENOMIC DNA]</scope>
    <source>
        <strain evidence="2">cv. NJ 8807/NJ 8810</strain>
        <tissue evidence="1">Young leaf</tissue>
    </source>
</reference>
<evidence type="ECO:0000313" key="1">
    <source>
        <dbReference type="EMBL" id="KAH7852158.1"/>
    </source>
</evidence>
<comment type="caution">
    <text evidence="1">The sequence shown here is derived from an EMBL/GenBank/DDBJ whole genome shotgun (WGS) entry which is preliminary data.</text>
</comment>
<keyword evidence="2" id="KW-1185">Reference proteome</keyword>
<name>A0ACB7YFH8_9ERIC</name>
<evidence type="ECO:0000313" key="2">
    <source>
        <dbReference type="Proteomes" id="UP000828048"/>
    </source>
</evidence>
<organism evidence="1 2">
    <name type="scientific">Vaccinium darrowii</name>
    <dbReference type="NCBI Taxonomy" id="229202"/>
    <lineage>
        <taxon>Eukaryota</taxon>
        <taxon>Viridiplantae</taxon>
        <taxon>Streptophyta</taxon>
        <taxon>Embryophyta</taxon>
        <taxon>Tracheophyta</taxon>
        <taxon>Spermatophyta</taxon>
        <taxon>Magnoliopsida</taxon>
        <taxon>eudicotyledons</taxon>
        <taxon>Gunneridae</taxon>
        <taxon>Pentapetalae</taxon>
        <taxon>asterids</taxon>
        <taxon>Ericales</taxon>
        <taxon>Ericaceae</taxon>
        <taxon>Vaccinioideae</taxon>
        <taxon>Vaccinieae</taxon>
        <taxon>Vaccinium</taxon>
    </lineage>
</organism>